<name>A0ACB8V928_9EURO</name>
<evidence type="ECO:0000313" key="1">
    <source>
        <dbReference type="EMBL" id="KAI2393545.1"/>
    </source>
</evidence>
<comment type="caution">
    <text evidence="1">The sequence shown here is derived from an EMBL/GenBank/DDBJ whole genome shotgun (WGS) entry which is preliminary data.</text>
</comment>
<gene>
    <name evidence="1" type="ORF">LOY88_000145</name>
</gene>
<sequence length="214" mass="24464">MPVTELALLHLKPSFSTDSPNVQSALRFARHSMESFTGYPFYLYTQIEDPSYIYVIGSWGSVAQHMEQWIPSNKNQEILKSVDGMLDVEWMFHLDIDQVALKDAQQGGIPFSAPLIAIARRDVDSGKREDTVAMFEKSKQPLLNFTEPYSICSGWKLDHDANSKVDKEEFVLFSGWCDTAHSTAFSQKEGDKEYREARGFLATFEVKHARQWQI</sequence>
<reference evidence="1" key="1">
    <citation type="journal article" date="2022" name="bioRxiv">
        <title>Population genetic analysis of Ophidiomyces ophidiicola, the causative agent of snake fungal disease, indicates recent introductions to the USA.</title>
        <authorList>
            <person name="Ladner J.T."/>
            <person name="Palmer J.M."/>
            <person name="Ettinger C.L."/>
            <person name="Stajich J.E."/>
            <person name="Farrell T.M."/>
            <person name="Glorioso B.M."/>
            <person name="Lawson B."/>
            <person name="Price S.J."/>
            <person name="Stengle A.G."/>
            <person name="Grear D.A."/>
            <person name="Lorch J.M."/>
        </authorList>
    </citation>
    <scope>NUCLEOTIDE SEQUENCE</scope>
    <source>
        <strain evidence="1">NWHC 24266-5</strain>
    </source>
</reference>
<dbReference type="EMBL" id="JALBCA010000002">
    <property type="protein sequence ID" value="KAI2393545.1"/>
    <property type="molecule type" value="Genomic_DNA"/>
</dbReference>
<proteinExistence type="predicted"/>
<protein>
    <submittedName>
        <fullName evidence="1">Uncharacterized protein</fullName>
    </submittedName>
</protein>
<accession>A0ACB8V928</accession>
<organism evidence="1">
    <name type="scientific">Ophidiomyces ophidiicola</name>
    <dbReference type="NCBI Taxonomy" id="1387563"/>
    <lineage>
        <taxon>Eukaryota</taxon>
        <taxon>Fungi</taxon>
        <taxon>Dikarya</taxon>
        <taxon>Ascomycota</taxon>
        <taxon>Pezizomycotina</taxon>
        <taxon>Eurotiomycetes</taxon>
        <taxon>Eurotiomycetidae</taxon>
        <taxon>Onygenales</taxon>
        <taxon>Onygenaceae</taxon>
        <taxon>Ophidiomyces</taxon>
    </lineage>
</organism>